<dbReference type="GO" id="GO:0016042">
    <property type="term" value="P:lipid catabolic process"/>
    <property type="evidence" value="ECO:0007669"/>
    <property type="project" value="InterPro"/>
</dbReference>
<dbReference type="RefSeq" id="WP_157393436.1">
    <property type="nucleotide sequence ID" value="NZ_WRPP01000016.1"/>
</dbReference>
<dbReference type="SUPFAM" id="SSF53474">
    <property type="entry name" value="alpha/beta-Hydrolases"/>
    <property type="match status" value="1"/>
</dbReference>
<feature type="signal peptide" evidence="2">
    <location>
        <begin position="1"/>
        <end position="24"/>
    </location>
</feature>
<evidence type="ECO:0000256" key="2">
    <source>
        <dbReference type="SAM" id="SignalP"/>
    </source>
</evidence>
<dbReference type="EMBL" id="WRPP01000016">
    <property type="protein sequence ID" value="MVU83846.1"/>
    <property type="molecule type" value="Genomic_DNA"/>
</dbReference>
<feature type="chain" id="PRO_5029648796" evidence="2">
    <location>
        <begin position="25"/>
        <end position="322"/>
    </location>
</feature>
<dbReference type="PANTHER" id="PTHR32015:SF1">
    <property type="entry name" value="LIPASE"/>
    <property type="match status" value="1"/>
</dbReference>
<evidence type="ECO:0000313" key="3">
    <source>
        <dbReference type="EMBL" id="MVU83846.1"/>
    </source>
</evidence>
<gene>
    <name evidence="3" type="ORF">GPX89_42290</name>
</gene>
<dbReference type="Pfam" id="PF01674">
    <property type="entry name" value="Lipase_2"/>
    <property type="match status" value="1"/>
</dbReference>
<organism evidence="3 4">
    <name type="scientific">Nocardia terrae</name>
    <dbReference type="NCBI Taxonomy" id="2675851"/>
    <lineage>
        <taxon>Bacteria</taxon>
        <taxon>Bacillati</taxon>
        <taxon>Actinomycetota</taxon>
        <taxon>Actinomycetes</taxon>
        <taxon>Mycobacteriales</taxon>
        <taxon>Nocardiaceae</taxon>
        <taxon>Nocardia</taxon>
    </lineage>
</organism>
<dbReference type="InterPro" id="IPR002918">
    <property type="entry name" value="Lipase_EstA/Esterase_EstB"/>
</dbReference>
<keyword evidence="4" id="KW-1185">Reference proteome</keyword>
<reference evidence="3 4" key="1">
    <citation type="submission" date="2019-12" db="EMBL/GenBank/DDBJ databases">
        <title>Nocardia sp. nov. ET3-3 isolated from soil.</title>
        <authorList>
            <person name="Kanchanasin P."/>
            <person name="Tanasupawat S."/>
            <person name="Yuki M."/>
            <person name="Kudo T."/>
        </authorList>
    </citation>
    <scope>NUCLEOTIDE SEQUENCE [LARGE SCALE GENOMIC DNA]</scope>
    <source>
        <strain evidence="3 4">ET3-3</strain>
    </source>
</reference>
<evidence type="ECO:0000313" key="4">
    <source>
        <dbReference type="Proteomes" id="UP000466794"/>
    </source>
</evidence>
<comment type="caution">
    <text evidence="3">The sequence shown here is derived from an EMBL/GenBank/DDBJ whole genome shotgun (WGS) entry which is preliminary data.</text>
</comment>
<evidence type="ECO:0000256" key="1">
    <source>
        <dbReference type="SAM" id="MobiDB-lite"/>
    </source>
</evidence>
<dbReference type="Gene3D" id="3.40.50.1820">
    <property type="entry name" value="alpha/beta hydrolase"/>
    <property type="match status" value="1"/>
</dbReference>
<dbReference type="PANTHER" id="PTHR32015">
    <property type="entry name" value="FASTING INDUCED LIPASE"/>
    <property type="match status" value="1"/>
</dbReference>
<proteinExistence type="predicted"/>
<feature type="compositionally biased region" description="Low complexity" evidence="1">
    <location>
        <begin position="26"/>
        <end position="49"/>
    </location>
</feature>
<keyword evidence="3" id="KW-0378">Hydrolase</keyword>
<dbReference type="Proteomes" id="UP000466794">
    <property type="component" value="Unassembled WGS sequence"/>
</dbReference>
<dbReference type="GO" id="GO:0016298">
    <property type="term" value="F:lipase activity"/>
    <property type="evidence" value="ECO:0007669"/>
    <property type="project" value="TreeGrafter"/>
</dbReference>
<feature type="region of interest" description="Disordered" evidence="1">
    <location>
        <begin position="26"/>
        <end position="64"/>
    </location>
</feature>
<keyword evidence="2" id="KW-0732">Signal</keyword>
<accession>A0A7K1VB62</accession>
<sequence>MRIANGTLLALAVGASTLCGTASADPSPIGLSSGSGSSSGSGASDGPDGSTPPPGANDFSCRPTAAHPRPVVLVHGTWGNQNAWNTLAPQLKSEGYCVFSLNYGKDTTSVMGAKRGSYGNGDIPTSAKELATFVDRVLESTGVDRVDLVGHSQGGTMSRQYLRFEGGAAKVAKLITVAATNHGTTMDGLSELALGSSSGSTALSSGSTGSSGLAGGLIGSYVGLASVQQLAGSEFITTLNADGDTVPGIEYTVVATHVDKTSTPPEATFLTAGPGASVENLWVQDVCPTDTTPHGKLPDSPAVAYIVERALDPTATGLPACR</sequence>
<dbReference type="InterPro" id="IPR029058">
    <property type="entry name" value="AB_hydrolase_fold"/>
</dbReference>
<dbReference type="AlphaFoldDB" id="A0A7K1VB62"/>
<name>A0A7K1VB62_9NOCA</name>
<protein>
    <submittedName>
        <fullName evidence="3">Alpha/beta fold hydrolase</fullName>
    </submittedName>
</protein>